<dbReference type="AlphaFoldDB" id="A0A7Y0HAF5"/>
<reference evidence="2" key="1">
    <citation type="submission" date="2020-04" db="EMBL/GenBank/DDBJ databases">
        <title>Genome Sequencing for Pseudoaltermonas arctica.</title>
        <authorList>
            <person name="Elkins N.S."/>
        </authorList>
    </citation>
    <scope>NUCLEOTIDE SEQUENCE [LARGE SCALE GENOMIC DNA]</scope>
    <source>
        <strain evidence="2">NEC-BIFX-2020_0012</strain>
    </source>
</reference>
<sequence length="161" mass="18441">MTQGTEKRLIDALGRLLQGTPEVSENKQKAKEGRLKINNYTVEIEASLSVGALRNYDDIKKMIAKKSLDIIVEQSPTAESTSDLLEEKLKEQKKKTTQANKLKNTYYKQSKNHQKALQVQAAKHIRIVQRLMDMIPFEEREKAMDKVVSARPDNIIEGKFR</sequence>
<evidence type="ECO:0000313" key="2">
    <source>
        <dbReference type="EMBL" id="NMM40566.1"/>
    </source>
</evidence>
<keyword evidence="3" id="KW-1185">Reference proteome</keyword>
<evidence type="ECO:0000256" key="1">
    <source>
        <dbReference type="SAM" id="MobiDB-lite"/>
    </source>
</evidence>
<dbReference type="RefSeq" id="WP_169019618.1">
    <property type="nucleotide sequence ID" value="NZ_JABBMT010000007.1"/>
</dbReference>
<comment type="caution">
    <text evidence="2">The sequence shown here is derived from an EMBL/GenBank/DDBJ whole genome shotgun (WGS) entry which is preliminary data.</text>
</comment>
<evidence type="ECO:0000313" key="3">
    <source>
        <dbReference type="Proteomes" id="UP000570493"/>
    </source>
</evidence>
<dbReference type="EMBL" id="JABBMT010000007">
    <property type="protein sequence ID" value="NMM40566.1"/>
    <property type="molecule type" value="Genomic_DNA"/>
</dbReference>
<feature type="region of interest" description="Disordered" evidence="1">
    <location>
        <begin position="76"/>
        <end position="100"/>
    </location>
</feature>
<dbReference type="Proteomes" id="UP000570493">
    <property type="component" value="Unassembled WGS sequence"/>
</dbReference>
<gene>
    <name evidence="2" type="ORF">HHO47_06845</name>
</gene>
<accession>A0A7Y0HAF5</accession>
<organism evidence="2 3">
    <name type="scientific">Pseudoalteromonas arctica</name>
    <dbReference type="NCBI Taxonomy" id="394751"/>
    <lineage>
        <taxon>Bacteria</taxon>
        <taxon>Pseudomonadati</taxon>
        <taxon>Pseudomonadota</taxon>
        <taxon>Gammaproteobacteria</taxon>
        <taxon>Alteromonadales</taxon>
        <taxon>Pseudoalteromonadaceae</taxon>
        <taxon>Pseudoalteromonas</taxon>
    </lineage>
</organism>
<protein>
    <submittedName>
        <fullName evidence="2">Bacterioferritin comigratory protein</fullName>
    </submittedName>
</protein>
<proteinExistence type="predicted"/>
<name>A0A7Y0HAF5_9GAMM</name>